<evidence type="ECO:0000313" key="1">
    <source>
        <dbReference type="EMBL" id="MFC0392654.1"/>
    </source>
</evidence>
<gene>
    <name evidence="1" type="ORF">ACFFJ8_14885</name>
</gene>
<protein>
    <submittedName>
        <fullName evidence="1">Uncharacterized protein</fullName>
    </submittedName>
</protein>
<reference evidence="1 2" key="1">
    <citation type="submission" date="2024-09" db="EMBL/GenBank/DDBJ databases">
        <authorList>
            <person name="Sun Q."/>
            <person name="Mori K."/>
        </authorList>
    </citation>
    <scope>NUCLEOTIDE SEQUENCE [LARGE SCALE GENOMIC DNA]</scope>
    <source>
        <strain evidence="1 2">CCM 4839</strain>
    </source>
</reference>
<dbReference type="Proteomes" id="UP001589818">
    <property type="component" value="Unassembled WGS sequence"/>
</dbReference>
<evidence type="ECO:0000313" key="2">
    <source>
        <dbReference type="Proteomes" id="UP001589818"/>
    </source>
</evidence>
<sequence length="132" mass="15478">MRKPYEERNNHPADFRVKYRFYSQEEGGRKKPVLQGYRSDFTYDEADIRDDLYCIHPEFEDEQGNVILNDGTPVPIEGTARMWILFPEMRKKIHLNRIKVGVIGYFMEGPKKVAKAEVIEVLGLHKNAESFN</sequence>
<name>A0ABV6JB09_9BACL</name>
<dbReference type="RefSeq" id="WP_204822893.1">
    <property type="nucleotide sequence ID" value="NZ_JANHOF010000069.1"/>
</dbReference>
<organism evidence="1 2">
    <name type="scientific">Paenibacillus mendelii</name>
    <dbReference type="NCBI Taxonomy" id="206163"/>
    <lineage>
        <taxon>Bacteria</taxon>
        <taxon>Bacillati</taxon>
        <taxon>Bacillota</taxon>
        <taxon>Bacilli</taxon>
        <taxon>Bacillales</taxon>
        <taxon>Paenibacillaceae</taxon>
        <taxon>Paenibacillus</taxon>
    </lineage>
</organism>
<comment type="caution">
    <text evidence="1">The sequence shown here is derived from an EMBL/GenBank/DDBJ whole genome shotgun (WGS) entry which is preliminary data.</text>
</comment>
<accession>A0ABV6JB09</accession>
<proteinExistence type="predicted"/>
<dbReference type="EMBL" id="JBHLVF010000021">
    <property type="protein sequence ID" value="MFC0392654.1"/>
    <property type="molecule type" value="Genomic_DNA"/>
</dbReference>
<keyword evidence="2" id="KW-1185">Reference proteome</keyword>
<dbReference type="Gene3D" id="2.40.30.10">
    <property type="entry name" value="Translation factors"/>
    <property type="match status" value="1"/>
</dbReference>